<organism evidence="4 5">
    <name type="scientific">Actinidia chinensis var. chinensis</name>
    <name type="common">Chinese soft-hair kiwi</name>
    <dbReference type="NCBI Taxonomy" id="1590841"/>
    <lineage>
        <taxon>Eukaryota</taxon>
        <taxon>Viridiplantae</taxon>
        <taxon>Streptophyta</taxon>
        <taxon>Embryophyta</taxon>
        <taxon>Tracheophyta</taxon>
        <taxon>Spermatophyta</taxon>
        <taxon>Magnoliopsida</taxon>
        <taxon>eudicotyledons</taxon>
        <taxon>Gunneridae</taxon>
        <taxon>Pentapetalae</taxon>
        <taxon>asterids</taxon>
        <taxon>Ericales</taxon>
        <taxon>Actinidiaceae</taxon>
        <taxon>Actinidia</taxon>
    </lineage>
</organism>
<dbReference type="OMA" id="EMAYEMP"/>
<feature type="domain" description="NAD-dependent epimerase/dehydratase" evidence="3">
    <location>
        <begin position="7"/>
        <end position="113"/>
    </location>
</feature>
<accession>A0A2R6PZX9</accession>
<dbReference type="Proteomes" id="UP000241394">
    <property type="component" value="Chromosome LG21"/>
</dbReference>
<dbReference type="InParanoid" id="A0A2R6PZX9"/>
<evidence type="ECO:0000259" key="3">
    <source>
        <dbReference type="Pfam" id="PF01370"/>
    </source>
</evidence>
<evidence type="ECO:0000313" key="5">
    <source>
        <dbReference type="Proteomes" id="UP000241394"/>
    </source>
</evidence>
<evidence type="ECO:0000256" key="2">
    <source>
        <dbReference type="ARBA" id="ARBA00023002"/>
    </source>
</evidence>
<dbReference type="Gene3D" id="3.40.50.720">
    <property type="entry name" value="NAD(P)-binding Rossmann-like Domain"/>
    <property type="match status" value="1"/>
</dbReference>
<dbReference type="PANTHER" id="PTHR10366:SF776">
    <property type="entry name" value="NAD(P)-BINDING ROSSMANN-FOLD SUPERFAMILY PROTEIN"/>
    <property type="match status" value="1"/>
</dbReference>
<dbReference type="Gramene" id="PSR99480">
    <property type="protein sequence ID" value="PSR99480"/>
    <property type="gene ID" value="CEY00_Acc23456"/>
</dbReference>
<dbReference type="AlphaFoldDB" id="A0A2R6PZX9"/>
<dbReference type="PANTHER" id="PTHR10366">
    <property type="entry name" value="NAD DEPENDENT EPIMERASE/DEHYDRATASE"/>
    <property type="match status" value="1"/>
</dbReference>
<dbReference type="Pfam" id="PF01370">
    <property type="entry name" value="Epimerase"/>
    <property type="match status" value="1"/>
</dbReference>
<proteinExistence type="predicted"/>
<dbReference type="EMBL" id="NKQK01000021">
    <property type="protein sequence ID" value="PSR99480.1"/>
    <property type="molecule type" value="Genomic_DNA"/>
</dbReference>
<dbReference type="OrthoDB" id="2735536at2759"/>
<dbReference type="GO" id="GO:0016616">
    <property type="term" value="F:oxidoreductase activity, acting on the CH-OH group of donors, NAD or NADP as acceptor"/>
    <property type="evidence" value="ECO:0007669"/>
    <property type="project" value="TreeGrafter"/>
</dbReference>
<reference evidence="4 5" key="1">
    <citation type="submission" date="2017-07" db="EMBL/GenBank/DDBJ databases">
        <title>An improved, manually edited Actinidia chinensis var. chinensis (kiwifruit) genome highlights the challenges associated with draft genomes and gene prediction in plants.</title>
        <authorList>
            <person name="Pilkington S."/>
            <person name="Crowhurst R."/>
            <person name="Hilario E."/>
            <person name="Nardozza S."/>
            <person name="Fraser L."/>
            <person name="Peng Y."/>
            <person name="Gunaseelan K."/>
            <person name="Simpson R."/>
            <person name="Tahir J."/>
            <person name="Deroles S."/>
            <person name="Templeton K."/>
            <person name="Luo Z."/>
            <person name="Davy M."/>
            <person name="Cheng C."/>
            <person name="Mcneilage M."/>
            <person name="Scaglione D."/>
            <person name="Liu Y."/>
            <person name="Zhang Q."/>
            <person name="Datson P."/>
            <person name="De Silva N."/>
            <person name="Gardiner S."/>
            <person name="Bassett H."/>
            <person name="Chagne D."/>
            <person name="Mccallum J."/>
            <person name="Dzierzon H."/>
            <person name="Deng C."/>
            <person name="Wang Y.-Y."/>
            <person name="Barron N."/>
            <person name="Manako K."/>
            <person name="Bowen J."/>
            <person name="Foster T."/>
            <person name="Erridge Z."/>
            <person name="Tiffin H."/>
            <person name="Waite C."/>
            <person name="Davies K."/>
            <person name="Grierson E."/>
            <person name="Laing W."/>
            <person name="Kirk R."/>
            <person name="Chen X."/>
            <person name="Wood M."/>
            <person name="Montefiori M."/>
            <person name="Brummell D."/>
            <person name="Schwinn K."/>
            <person name="Catanach A."/>
            <person name="Fullerton C."/>
            <person name="Li D."/>
            <person name="Meiyalaghan S."/>
            <person name="Nieuwenhuizen N."/>
            <person name="Read N."/>
            <person name="Prakash R."/>
            <person name="Hunter D."/>
            <person name="Zhang H."/>
            <person name="Mckenzie M."/>
            <person name="Knabel M."/>
            <person name="Harris A."/>
            <person name="Allan A."/>
            <person name="Chen A."/>
            <person name="Janssen B."/>
            <person name="Plunkett B."/>
            <person name="Dwamena C."/>
            <person name="Voogd C."/>
            <person name="Leif D."/>
            <person name="Lafferty D."/>
            <person name="Souleyre E."/>
            <person name="Varkonyi-Gasic E."/>
            <person name="Gambi F."/>
            <person name="Hanley J."/>
            <person name="Yao J.-L."/>
            <person name="Cheung J."/>
            <person name="David K."/>
            <person name="Warren B."/>
            <person name="Marsh K."/>
            <person name="Snowden K."/>
            <person name="Lin-Wang K."/>
            <person name="Brian L."/>
            <person name="Martinez-Sanchez M."/>
            <person name="Wang M."/>
            <person name="Ileperuma N."/>
            <person name="Macnee N."/>
            <person name="Campin R."/>
            <person name="Mcatee P."/>
            <person name="Drummond R."/>
            <person name="Espley R."/>
            <person name="Ireland H."/>
            <person name="Wu R."/>
            <person name="Atkinson R."/>
            <person name="Karunairetnam S."/>
            <person name="Bulley S."/>
            <person name="Chunkath S."/>
            <person name="Hanley Z."/>
            <person name="Storey R."/>
            <person name="Thrimawithana A."/>
            <person name="Thomson S."/>
            <person name="David C."/>
            <person name="Testolin R."/>
        </authorList>
    </citation>
    <scope>NUCLEOTIDE SEQUENCE [LARGE SCALE GENOMIC DNA]</scope>
    <source>
        <strain evidence="5">cv. Red5</strain>
        <tissue evidence="4">Young leaf</tissue>
    </source>
</reference>
<gene>
    <name evidence="4" type="ORF">CEY00_Acc23456</name>
</gene>
<keyword evidence="2" id="KW-0560">Oxidoreductase</keyword>
<reference evidence="5" key="2">
    <citation type="journal article" date="2018" name="BMC Genomics">
        <title>A manually annotated Actinidia chinensis var. chinensis (kiwifruit) genome highlights the challenges associated with draft genomes and gene prediction in plants.</title>
        <authorList>
            <person name="Pilkington S.M."/>
            <person name="Crowhurst R."/>
            <person name="Hilario E."/>
            <person name="Nardozza S."/>
            <person name="Fraser L."/>
            <person name="Peng Y."/>
            <person name="Gunaseelan K."/>
            <person name="Simpson R."/>
            <person name="Tahir J."/>
            <person name="Deroles S.C."/>
            <person name="Templeton K."/>
            <person name="Luo Z."/>
            <person name="Davy M."/>
            <person name="Cheng C."/>
            <person name="McNeilage M."/>
            <person name="Scaglione D."/>
            <person name="Liu Y."/>
            <person name="Zhang Q."/>
            <person name="Datson P."/>
            <person name="De Silva N."/>
            <person name="Gardiner S.E."/>
            <person name="Bassett H."/>
            <person name="Chagne D."/>
            <person name="McCallum J."/>
            <person name="Dzierzon H."/>
            <person name="Deng C."/>
            <person name="Wang Y.Y."/>
            <person name="Barron L."/>
            <person name="Manako K."/>
            <person name="Bowen J."/>
            <person name="Foster T.M."/>
            <person name="Erridge Z.A."/>
            <person name="Tiffin H."/>
            <person name="Waite C.N."/>
            <person name="Davies K.M."/>
            <person name="Grierson E.P."/>
            <person name="Laing W.A."/>
            <person name="Kirk R."/>
            <person name="Chen X."/>
            <person name="Wood M."/>
            <person name="Montefiori M."/>
            <person name="Brummell D.A."/>
            <person name="Schwinn K.E."/>
            <person name="Catanach A."/>
            <person name="Fullerton C."/>
            <person name="Li D."/>
            <person name="Meiyalaghan S."/>
            <person name="Nieuwenhuizen N."/>
            <person name="Read N."/>
            <person name="Prakash R."/>
            <person name="Hunter D."/>
            <person name="Zhang H."/>
            <person name="McKenzie M."/>
            <person name="Knabel M."/>
            <person name="Harris A."/>
            <person name="Allan A.C."/>
            <person name="Gleave A."/>
            <person name="Chen A."/>
            <person name="Janssen B.J."/>
            <person name="Plunkett B."/>
            <person name="Ampomah-Dwamena C."/>
            <person name="Voogd C."/>
            <person name="Leif D."/>
            <person name="Lafferty D."/>
            <person name="Souleyre E.J.F."/>
            <person name="Varkonyi-Gasic E."/>
            <person name="Gambi F."/>
            <person name="Hanley J."/>
            <person name="Yao J.L."/>
            <person name="Cheung J."/>
            <person name="David K.M."/>
            <person name="Warren B."/>
            <person name="Marsh K."/>
            <person name="Snowden K.C."/>
            <person name="Lin-Wang K."/>
            <person name="Brian L."/>
            <person name="Martinez-Sanchez M."/>
            <person name="Wang M."/>
            <person name="Ileperuma N."/>
            <person name="Macnee N."/>
            <person name="Campin R."/>
            <person name="McAtee P."/>
            <person name="Drummond R.S.M."/>
            <person name="Espley R.V."/>
            <person name="Ireland H.S."/>
            <person name="Wu R."/>
            <person name="Atkinson R.G."/>
            <person name="Karunairetnam S."/>
            <person name="Bulley S."/>
            <person name="Chunkath S."/>
            <person name="Hanley Z."/>
            <person name="Storey R."/>
            <person name="Thrimawithana A.H."/>
            <person name="Thomson S."/>
            <person name="David C."/>
            <person name="Testolin R."/>
            <person name="Huang H."/>
            <person name="Hellens R.P."/>
            <person name="Schaffer R.J."/>
        </authorList>
    </citation>
    <scope>NUCLEOTIDE SEQUENCE [LARGE SCALE GENOMIC DNA]</scope>
    <source>
        <strain evidence="5">cv. Red5</strain>
    </source>
</reference>
<evidence type="ECO:0000256" key="1">
    <source>
        <dbReference type="ARBA" id="ARBA00022857"/>
    </source>
</evidence>
<evidence type="ECO:0000313" key="4">
    <source>
        <dbReference type="EMBL" id="PSR99480.1"/>
    </source>
</evidence>
<keyword evidence="1" id="KW-0521">NADP</keyword>
<dbReference type="InterPro" id="IPR036291">
    <property type="entry name" value="NAD(P)-bd_dom_sf"/>
</dbReference>
<dbReference type="InterPro" id="IPR001509">
    <property type="entry name" value="Epimerase_deHydtase"/>
</dbReference>
<protein>
    <submittedName>
        <fullName evidence="4">Cinnamoyl-CoA reductase</fullName>
    </submittedName>
</protein>
<sequence>MKPVWPKGQAKDETCWSGKEYCRSTNNWYCLSKTQADSEALEYAKISGLDVVTVCPTLVLGPMLQSTMNASSLALIQFLKEGYDELENRLRMIIDVRDLAEALEMAYEMPEAEGRYICTAHTTRSQDLVEKLRRVYPNYTHPKKFTEGKEEEKICSEKL</sequence>
<dbReference type="STRING" id="1590841.A0A2R6PZX9"/>
<dbReference type="SUPFAM" id="SSF51735">
    <property type="entry name" value="NAD(P)-binding Rossmann-fold domains"/>
    <property type="match status" value="1"/>
</dbReference>
<name>A0A2R6PZX9_ACTCC</name>
<dbReference type="InterPro" id="IPR050425">
    <property type="entry name" value="NAD(P)_dehydrat-like"/>
</dbReference>
<comment type="caution">
    <text evidence="4">The sequence shown here is derived from an EMBL/GenBank/DDBJ whole genome shotgun (WGS) entry which is preliminary data.</text>
</comment>
<keyword evidence="5" id="KW-1185">Reference proteome</keyword>